<organism evidence="1 2">
    <name type="scientific">Cystobacter fuscus (strain ATCC 25194 / DSM 2262 / NBRC 100088 / M29)</name>
    <dbReference type="NCBI Taxonomy" id="1242864"/>
    <lineage>
        <taxon>Bacteria</taxon>
        <taxon>Pseudomonadati</taxon>
        <taxon>Myxococcota</taxon>
        <taxon>Myxococcia</taxon>
        <taxon>Myxococcales</taxon>
        <taxon>Cystobacterineae</taxon>
        <taxon>Archangiaceae</taxon>
        <taxon>Cystobacter</taxon>
    </lineage>
</organism>
<name>S9P568_CYSF2</name>
<gene>
    <name evidence="1" type="ORF">D187_004107</name>
</gene>
<comment type="caution">
    <text evidence="1">The sequence shown here is derived from an EMBL/GenBank/DDBJ whole genome shotgun (WGS) entry which is preliminary data.</text>
</comment>
<protein>
    <submittedName>
        <fullName evidence="1">Uncharacterized protein</fullName>
    </submittedName>
</protein>
<evidence type="ECO:0000313" key="2">
    <source>
        <dbReference type="Proteomes" id="UP000011682"/>
    </source>
</evidence>
<accession>S9P568</accession>
<dbReference type="AlphaFoldDB" id="S9P568"/>
<sequence length="79" mass="8998">MRVQPWHPTRQPFDETWKGIARPRLERTDVQFNPQHGLVCVEIGTPQGLHPANRHTMGTHEGYSRPSGLASVLEFNVAR</sequence>
<dbReference type="Proteomes" id="UP000011682">
    <property type="component" value="Unassembled WGS sequence"/>
</dbReference>
<dbReference type="EMBL" id="ANAH02000025">
    <property type="protein sequence ID" value="EPX58351.1"/>
    <property type="molecule type" value="Genomic_DNA"/>
</dbReference>
<evidence type="ECO:0000313" key="1">
    <source>
        <dbReference type="EMBL" id="EPX58351.1"/>
    </source>
</evidence>
<reference evidence="1" key="1">
    <citation type="submission" date="2013-05" db="EMBL/GenBank/DDBJ databases">
        <title>Genome assembly of Cystobacter fuscus DSM 2262.</title>
        <authorList>
            <person name="Sharma G."/>
            <person name="Khatri I."/>
            <person name="Kaur C."/>
            <person name="Mayilraj S."/>
            <person name="Subramanian S."/>
        </authorList>
    </citation>
    <scope>NUCLEOTIDE SEQUENCE [LARGE SCALE GENOMIC DNA]</scope>
    <source>
        <strain evidence="1">DSM 2262</strain>
    </source>
</reference>
<keyword evidence="2" id="KW-1185">Reference proteome</keyword>
<proteinExistence type="predicted"/>